<keyword evidence="8" id="KW-1185">Reference proteome</keyword>
<dbReference type="GO" id="GO:0003677">
    <property type="term" value="F:DNA binding"/>
    <property type="evidence" value="ECO:0007669"/>
    <property type="project" value="UniProtKB-UniRule"/>
</dbReference>
<evidence type="ECO:0000256" key="4">
    <source>
        <dbReference type="PROSITE-ProRule" id="PRU00267"/>
    </source>
</evidence>
<feature type="domain" description="HMG box" evidence="6">
    <location>
        <begin position="62"/>
        <end position="131"/>
    </location>
</feature>
<evidence type="ECO:0000313" key="8">
    <source>
        <dbReference type="Proteomes" id="UP000036987"/>
    </source>
</evidence>
<dbReference type="Gene3D" id="1.10.30.10">
    <property type="entry name" value="High mobility group box domain"/>
    <property type="match status" value="1"/>
</dbReference>
<evidence type="ECO:0000313" key="7">
    <source>
        <dbReference type="EMBL" id="KMZ65179.1"/>
    </source>
</evidence>
<evidence type="ECO:0000256" key="3">
    <source>
        <dbReference type="ARBA" id="ARBA00023242"/>
    </source>
</evidence>
<protein>
    <submittedName>
        <fullName evidence="7">High mobility group B protein 2</fullName>
    </submittedName>
</protein>
<dbReference type="Proteomes" id="UP000036987">
    <property type="component" value="Unassembled WGS sequence"/>
</dbReference>
<dbReference type="STRING" id="29655.A0A0K9P890"/>
<organism evidence="7 8">
    <name type="scientific">Zostera marina</name>
    <name type="common">Eelgrass</name>
    <dbReference type="NCBI Taxonomy" id="29655"/>
    <lineage>
        <taxon>Eukaryota</taxon>
        <taxon>Viridiplantae</taxon>
        <taxon>Streptophyta</taxon>
        <taxon>Embryophyta</taxon>
        <taxon>Tracheophyta</taxon>
        <taxon>Spermatophyta</taxon>
        <taxon>Magnoliopsida</taxon>
        <taxon>Liliopsida</taxon>
        <taxon>Zosteraceae</taxon>
        <taxon>Zostera</taxon>
    </lineage>
</organism>
<keyword evidence="2 4" id="KW-0238">DNA-binding</keyword>
<evidence type="ECO:0000259" key="6">
    <source>
        <dbReference type="PROSITE" id="PS50118"/>
    </source>
</evidence>
<feature type="compositionally biased region" description="Basic residues" evidence="5">
    <location>
        <begin position="38"/>
        <end position="50"/>
    </location>
</feature>
<dbReference type="InterPro" id="IPR036910">
    <property type="entry name" value="HMG_box_dom_sf"/>
</dbReference>
<dbReference type="InterPro" id="IPR031061">
    <property type="entry name" value="HMGB_plant"/>
</dbReference>
<dbReference type="SUPFAM" id="SSF47095">
    <property type="entry name" value="HMG-box"/>
    <property type="match status" value="1"/>
</dbReference>
<dbReference type="Pfam" id="PF00505">
    <property type="entry name" value="HMG_box"/>
    <property type="match status" value="1"/>
</dbReference>
<proteinExistence type="predicted"/>
<gene>
    <name evidence="7" type="ORF">ZOSMA_331G00060</name>
</gene>
<evidence type="ECO:0000256" key="5">
    <source>
        <dbReference type="SAM" id="MobiDB-lite"/>
    </source>
</evidence>
<keyword evidence="3 4" id="KW-0539">Nucleus</keyword>
<dbReference type="PROSITE" id="PS50118">
    <property type="entry name" value="HMG_BOX_2"/>
    <property type="match status" value="1"/>
</dbReference>
<evidence type="ECO:0000256" key="1">
    <source>
        <dbReference type="ARBA" id="ARBA00004123"/>
    </source>
</evidence>
<dbReference type="OMA" id="LCYEREM"/>
<dbReference type="PANTHER" id="PTHR46261:SF12">
    <property type="entry name" value="HIGH MOBILITY GROUP B PROTEIN 14"/>
    <property type="match status" value="1"/>
</dbReference>
<dbReference type="InterPro" id="IPR009071">
    <property type="entry name" value="HMG_box_dom"/>
</dbReference>
<reference evidence="8" key="1">
    <citation type="journal article" date="2016" name="Nature">
        <title>The genome of the seagrass Zostera marina reveals angiosperm adaptation to the sea.</title>
        <authorList>
            <person name="Olsen J.L."/>
            <person name="Rouze P."/>
            <person name="Verhelst B."/>
            <person name="Lin Y.-C."/>
            <person name="Bayer T."/>
            <person name="Collen J."/>
            <person name="Dattolo E."/>
            <person name="De Paoli E."/>
            <person name="Dittami S."/>
            <person name="Maumus F."/>
            <person name="Michel G."/>
            <person name="Kersting A."/>
            <person name="Lauritano C."/>
            <person name="Lohaus R."/>
            <person name="Toepel M."/>
            <person name="Tonon T."/>
            <person name="Vanneste K."/>
            <person name="Amirebrahimi M."/>
            <person name="Brakel J."/>
            <person name="Bostroem C."/>
            <person name="Chovatia M."/>
            <person name="Grimwood J."/>
            <person name="Jenkins J.W."/>
            <person name="Jueterbock A."/>
            <person name="Mraz A."/>
            <person name="Stam W.T."/>
            <person name="Tice H."/>
            <person name="Bornberg-Bauer E."/>
            <person name="Green P.J."/>
            <person name="Pearson G.A."/>
            <person name="Procaccini G."/>
            <person name="Duarte C.M."/>
            <person name="Schmutz J."/>
            <person name="Reusch T.B.H."/>
            <person name="Van de Peer Y."/>
        </authorList>
    </citation>
    <scope>NUCLEOTIDE SEQUENCE [LARGE SCALE GENOMIC DNA]</scope>
    <source>
        <strain evidence="8">cv. Finnish</strain>
    </source>
</reference>
<dbReference type="GO" id="GO:0005634">
    <property type="term" value="C:nucleus"/>
    <property type="evidence" value="ECO:0007669"/>
    <property type="project" value="UniProtKB-SubCell"/>
</dbReference>
<feature type="DNA-binding region" description="HMG box" evidence="4">
    <location>
        <begin position="62"/>
        <end position="131"/>
    </location>
</feature>
<evidence type="ECO:0000256" key="2">
    <source>
        <dbReference type="ARBA" id="ARBA00023125"/>
    </source>
</evidence>
<dbReference type="SMART" id="SM00398">
    <property type="entry name" value="HMG"/>
    <property type="match status" value="1"/>
</dbReference>
<name>A0A0K9P890_ZOSMR</name>
<dbReference type="EMBL" id="LFYR01001059">
    <property type="protein sequence ID" value="KMZ65179.1"/>
    <property type="molecule type" value="Genomic_DNA"/>
</dbReference>
<comment type="subcellular location">
    <subcellularLocation>
        <location evidence="1">Nucleus</location>
    </subcellularLocation>
</comment>
<dbReference type="AlphaFoldDB" id="A0A0K9P890"/>
<feature type="region of interest" description="Disordered" evidence="5">
    <location>
        <begin position="34"/>
        <end position="65"/>
    </location>
</feature>
<dbReference type="PANTHER" id="PTHR46261">
    <property type="entry name" value="HIGH MOBILITY GROUP B PROTEIN 4-RELATED"/>
    <property type="match status" value="1"/>
</dbReference>
<sequence>MKTKQRRNVENNVDGDIPVVVERKKKRRSLEVDSPIIKKPKVGRNKKKVYSTHNGDNDPKKPKKPPTAFFYFLADFRKSFKEQNPDVKTMREIGKACGEKWNTMIFDEKVAYYDIATEKRAAFEKAISEYIKKKESGEESESEESNPEG</sequence>
<comment type="caution">
    <text evidence="7">The sequence shown here is derived from an EMBL/GenBank/DDBJ whole genome shotgun (WGS) entry which is preliminary data.</text>
</comment>
<accession>A0A0K9P890</accession>
<dbReference type="CDD" id="cd22005">
    <property type="entry name" value="HMG-box_AtHMGB1-like"/>
    <property type="match status" value="1"/>
</dbReference>
<dbReference type="OrthoDB" id="1919336at2759"/>